<dbReference type="OMA" id="MTSFKDC"/>
<dbReference type="InterPro" id="IPR028124">
    <property type="entry name" value="SMAP_dom"/>
</dbReference>
<evidence type="ECO:0000313" key="5">
    <source>
        <dbReference type="EMBL" id="KPI87351.1"/>
    </source>
</evidence>
<comment type="similarity">
    <text evidence="1">Belongs to the SMAP family.</text>
</comment>
<dbReference type="InterPro" id="IPR026714">
    <property type="entry name" value="SMAP"/>
</dbReference>
<gene>
    <name evidence="5" type="ORF">ABL78_3539</name>
</gene>
<dbReference type="PANTHER" id="PTHR22175:SF0">
    <property type="entry name" value="SMALL ACIDIC PROTEIN"/>
    <property type="match status" value="1"/>
</dbReference>
<keyword evidence="6" id="KW-1185">Reference proteome</keyword>
<dbReference type="Proteomes" id="UP000038009">
    <property type="component" value="Unassembled WGS sequence"/>
</dbReference>
<evidence type="ECO:0000256" key="3">
    <source>
        <dbReference type="SAM" id="MobiDB-lite"/>
    </source>
</evidence>
<comment type="caution">
    <text evidence="5">The sequence shown here is derived from an EMBL/GenBank/DDBJ whole genome shotgun (WGS) entry which is preliminary data.</text>
</comment>
<sequence length="206" mass="22346">MSSLRDYLREVRDAATEHLEACHRDDTPSVIQHLPREEALATIALVTIRLLEHQLQSHSTGDVERRELQMHLKACRKALKSHKTTALAAGECNAVPLKRSRADNAEGEIATSSSAAGVRGDKTKAVELGQYADTDAFGQNEEKRMKFARLMGGAKAAAAAGSGASGSHSHHNTHAKSSAEVRRMNENLEREFESAMTHKGKRGLGA</sequence>
<dbReference type="VEuPathDB" id="TriTrypDB:Lsey_0091_0050"/>
<evidence type="ECO:0000256" key="1">
    <source>
        <dbReference type="ARBA" id="ARBA00006502"/>
    </source>
</evidence>
<name>A0A0N1PDM8_LEPSE</name>
<reference evidence="5 6" key="1">
    <citation type="journal article" date="2015" name="PLoS Pathog.">
        <title>Leptomonas seymouri: Adaptations to the Dixenous Life Cycle Analyzed by Genome Sequencing, Transcriptome Profiling and Co-infection with Leishmania donovani.</title>
        <authorList>
            <person name="Kraeva N."/>
            <person name="Butenko A."/>
            <person name="Hlavacova J."/>
            <person name="Kostygov A."/>
            <person name="Myskova J."/>
            <person name="Grybchuk D."/>
            <person name="Lestinova T."/>
            <person name="Votypka J."/>
            <person name="Volf P."/>
            <person name="Opperdoes F."/>
            <person name="Flegontov P."/>
            <person name="Lukes J."/>
            <person name="Yurchenko V."/>
        </authorList>
    </citation>
    <scope>NUCLEOTIDE SEQUENCE [LARGE SCALE GENOMIC DNA]</scope>
    <source>
        <strain evidence="5 6">ATCC 30220</strain>
    </source>
</reference>
<dbReference type="AlphaFoldDB" id="A0A0N1PDM8"/>
<dbReference type="OrthoDB" id="10066125at2759"/>
<evidence type="ECO:0000256" key="2">
    <source>
        <dbReference type="ARBA" id="ARBA00016161"/>
    </source>
</evidence>
<evidence type="ECO:0000259" key="4">
    <source>
        <dbReference type="Pfam" id="PF15477"/>
    </source>
</evidence>
<dbReference type="EMBL" id="LJSK01000091">
    <property type="protein sequence ID" value="KPI87351.1"/>
    <property type="molecule type" value="Genomic_DNA"/>
</dbReference>
<evidence type="ECO:0000313" key="6">
    <source>
        <dbReference type="Proteomes" id="UP000038009"/>
    </source>
</evidence>
<feature type="domain" description="Small acidic protein-like" evidence="4">
    <location>
        <begin position="133"/>
        <end position="205"/>
    </location>
</feature>
<feature type="region of interest" description="Disordered" evidence="3">
    <location>
        <begin position="159"/>
        <end position="181"/>
    </location>
</feature>
<dbReference type="PANTHER" id="PTHR22175">
    <property type="entry name" value="SMALL ACIDIC PROTEIN-RELATED"/>
    <property type="match status" value="1"/>
</dbReference>
<dbReference type="Pfam" id="PF15477">
    <property type="entry name" value="SMAP"/>
    <property type="match status" value="1"/>
</dbReference>
<accession>A0A0N1PDM8</accession>
<proteinExistence type="inferred from homology"/>
<protein>
    <recommendedName>
        <fullName evidence="2">Small acidic protein</fullName>
    </recommendedName>
</protein>
<organism evidence="5 6">
    <name type="scientific">Leptomonas seymouri</name>
    <dbReference type="NCBI Taxonomy" id="5684"/>
    <lineage>
        <taxon>Eukaryota</taxon>
        <taxon>Discoba</taxon>
        <taxon>Euglenozoa</taxon>
        <taxon>Kinetoplastea</taxon>
        <taxon>Metakinetoplastina</taxon>
        <taxon>Trypanosomatida</taxon>
        <taxon>Trypanosomatidae</taxon>
        <taxon>Leishmaniinae</taxon>
        <taxon>Leptomonas</taxon>
    </lineage>
</organism>